<keyword evidence="4" id="KW-0597">Phosphoprotein</keyword>
<reference evidence="7 8" key="1">
    <citation type="submission" date="2018-12" db="EMBL/GenBank/DDBJ databases">
        <authorList>
            <person name="Sun L."/>
            <person name="Chen Z."/>
        </authorList>
    </citation>
    <scope>NUCLEOTIDE SEQUENCE [LARGE SCALE GENOMIC DNA]</scope>
    <source>
        <strain evidence="7 8">DSM 15890</strain>
    </source>
</reference>
<dbReference type="GO" id="GO:0043565">
    <property type="term" value="F:sequence-specific DNA binding"/>
    <property type="evidence" value="ECO:0007669"/>
    <property type="project" value="InterPro"/>
</dbReference>
<dbReference type="SUPFAM" id="SSF46689">
    <property type="entry name" value="Homeodomain-like"/>
    <property type="match status" value="2"/>
</dbReference>
<accession>A0A3S1DQD6</accession>
<dbReference type="Pfam" id="PF12833">
    <property type="entry name" value="HTH_18"/>
    <property type="match status" value="1"/>
</dbReference>
<dbReference type="PROSITE" id="PS01124">
    <property type="entry name" value="HTH_ARAC_FAMILY_2"/>
    <property type="match status" value="1"/>
</dbReference>
<evidence type="ECO:0000259" key="5">
    <source>
        <dbReference type="PROSITE" id="PS01124"/>
    </source>
</evidence>
<evidence type="ECO:0000256" key="4">
    <source>
        <dbReference type="PROSITE-ProRule" id="PRU00169"/>
    </source>
</evidence>
<evidence type="ECO:0000256" key="2">
    <source>
        <dbReference type="ARBA" id="ARBA00023125"/>
    </source>
</evidence>
<sequence length="552" mass="63256">MLKVLIVDDEPIVRIALREIILWDSYGCEIAGEASNGREALRMIRSSNIDLVLVDMQMPIMTGIEFIKELRDLPEGAKTGVIVLSAYRNYEYVRESFLYGVYDYIIKDDLEEEKVGKVIDKAVNLLRERMNESERKESEARSVLQQLKDQWFMGILRPQLGDLRNVQLSSHGEHGLESWSKGLSGYRHIIGSLLIDRSYKDTLEDQGQKQRFVMHTVRQVIEGYGYEIVMSRIGPLEYALLVLIPRHVSGLAERELLHEIITKAMSHLELYVNVRGGIGIAEPCDDKGLWRTRYEQAVYLAQYRFFSGSGMVYFPEDAVLPSQEGRYQQAADSRSMSEFIQALARDDDHWRKELSVLLGQFSLSRRATIDQMLDPYRSLLQEMNTMLYSKGIAWSSVKGVELSASQLLSKIDSLQEVNQQMIEIAERAAATVFSAKYALDTVERPVEKVRRWIQVHYHEPISLTLASEEAGISETYLSKLFSKEMGETFVEYVTRIRIEKAIGMMHSGMKLYEIGEKVGYPNQGHFTKVFKKVTGIAPAEYREQLQQEIEEG</sequence>
<dbReference type="SUPFAM" id="SSF52172">
    <property type="entry name" value="CheY-like"/>
    <property type="match status" value="1"/>
</dbReference>
<dbReference type="InterPro" id="IPR011006">
    <property type="entry name" value="CheY-like_superfamily"/>
</dbReference>
<evidence type="ECO:0000256" key="1">
    <source>
        <dbReference type="ARBA" id="ARBA00023015"/>
    </source>
</evidence>
<dbReference type="PROSITE" id="PS00041">
    <property type="entry name" value="HTH_ARAC_FAMILY_1"/>
    <property type="match status" value="1"/>
</dbReference>
<feature type="domain" description="HTH araC/xylS-type" evidence="5">
    <location>
        <begin position="447"/>
        <end position="544"/>
    </location>
</feature>
<dbReference type="Gene3D" id="1.10.10.60">
    <property type="entry name" value="Homeodomain-like"/>
    <property type="match status" value="2"/>
</dbReference>
<dbReference type="InterPro" id="IPR018062">
    <property type="entry name" value="HTH_AraC-typ_CS"/>
</dbReference>
<dbReference type="InterPro" id="IPR009057">
    <property type="entry name" value="Homeodomain-like_sf"/>
</dbReference>
<comment type="caution">
    <text evidence="7">The sequence shown here is derived from an EMBL/GenBank/DDBJ whole genome shotgun (WGS) entry which is preliminary data.</text>
</comment>
<dbReference type="Pfam" id="PF00072">
    <property type="entry name" value="Response_reg"/>
    <property type="match status" value="1"/>
</dbReference>
<dbReference type="InterPro" id="IPR001789">
    <property type="entry name" value="Sig_transdc_resp-reg_receiver"/>
</dbReference>
<name>A0A3S1DQD6_9BACL</name>
<feature type="modified residue" description="4-aspartylphosphate" evidence="4">
    <location>
        <position position="55"/>
    </location>
</feature>
<keyword evidence="2" id="KW-0238">DNA-binding</keyword>
<dbReference type="PANTHER" id="PTHR43280">
    <property type="entry name" value="ARAC-FAMILY TRANSCRIPTIONAL REGULATOR"/>
    <property type="match status" value="1"/>
</dbReference>
<dbReference type="Gene3D" id="3.40.50.2300">
    <property type="match status" value="1"/>
</dbReference>
<dbReference type="PROSITE" id="PS50110">
    <property type="entry name" value="RESPONSE_REGULATORY"/>
    <property type="match status" value="1"/>
</dbReference>
<proteinExistence type="predicted"/>
<dbReference type="Proteomes" id="UP000279446">
    <property type="component" value="Unassembled WGS sequence"/>
</dbReference>
<keyword evidence="3" id="KW-0804">Transcription</keyword>
<dbReference type="EMBL" id="RZNY01000007">
    <property type="protein sequence ID" value="RUT46657.1"/>
    <property type="molecule type" value="Genomic_DNA"/>
</dbReference>
<dbReference type="PRINTS" id="PR00032">
    <property type="entry name" value="HTHARAC"/>
</dbReference>
<dbReference type="AlphaFoldDB" id="A0A3S1DQD6"/>
<dbReference type="InterPro" id="IPR020449">
    <property type="entry name" value="Tscrpt_reg_AraC-type_HTH"/>
</dbReference>
<protein>
    <submittedName>
        <fullName evidence="7">Response regulator</fullName>
    </submittedName>
</protein>
<dbReference type="GO" id="GO:0003700">
    <property type="term" value="F:DNA-binding transcription factor activity"/>
    <property type="evidence" value="ECO:0007669"/>
    <property type="project" value="InterPro"/>
</dbReference>
<dbReference type="CDD" id="cd17536">
    <property type="entry name" value="REC_YesN-like"/>
    <property type="match status" value="1"/>
</dbReference>
<evidence type="ECO:0000313" key="7">
    <source>
        <dbReference type="EMBL" id="RUT46657.1"/>
    </source>
</evidence>
<feature type="domain" description="Response regulatory" evidence="6">
    <location>
        <begin position="3"/>
        <end position="122"/>
    </location>
</feature>
<dbReference type="SMART" id="SM00448">
    <property type="entry name" value="REC"/>
    <property type="match status" value="1"/>
</dbReference>
<dbReference type="PANTHER" id="PTHR43280:SF2">
    <property type="entry name" value="HTH-TYPE TRANSCRIPTIONAL REGULATOR EXSA"/>
    <property type="match status" value="1"/>
</dbReference>
<dbReference type="GO" id="GO:0000160">
    <property type="term" value="P:phosphorelay signal transduction system"/>
    <property type="evidence" value="ECO:0007669"/>
    <property type="project" value="InterPro"/>
</dbReference>
<dbReference type="InterPro" id="IPR018060">
    <property type="entry name" value="HTH_AraC"/>
</dbReference>
<dbReference type="OrthoDB" id="9794370at2"/>
<dbReference type="SMART" id="SM00342">
    <property type="entry name" value="HTH_ARAC"/>
    <property type="match status" value="1"/>
</dbReference>
<organism evidence="7 8">
    <name type="scientific">Paenibacillus anaericanus</name>
    <dbReference type="NCBI Taxonomy" id="170367"/>
    <lineage>
        <taxon>Bacteria</taxon>
        <taxon>Bacillati</taxon>
        <taxon>Bacillota</taxon>
        <taxon>Bacilli</taxon>
        <taxon>Bacillales</taxon>
        <taxon>Paenibacillaceae</taxon>
        <taxon>Paenibacillus</taxon>
    </lineage>
</organism>
<evidence type="ECO:0000259" key="6">
    <source>
        <dbReference type="PROSITE" id="PS50110"/>
    </source>
</evidence>
<keyword evidence="1" id="KW-0805">Transcription regulation</keyword>
<keyword evidence="8" id="KW-1185">Reference proteome</keyword>
<gene>
    <name evidence="7" type="ORF">EJP82_10430</name>
</gene>
<evidence type="ECO:0000313" key="8">
    <source>
        <dbReference type="Proteomes" id="UP000279446"/>
    </source>
</evidence>
<dbReference type="RefSeq" id="WP_127191994.1">
    <property type="nucleotide sequence ID" value="NZ_RZNY01000007.1"/>
</dbReference>
<evidence type="ECO:0000256" key="3">
    <source>
        <dbReference type="ARBA" id="ARBA00023163"/>
    </source>
</evidence>